<dbReference type="Proteomes" id="UP000307781">
    <property type="component" value="Unassembled WGS sequence"/>
</dbReference>
<keyword evidence="1" id="KW-0677">Repeat</keyword>
<dbReference type="GO" id="GO:0003677">
    <property type="term" value="F:DNA binding"/>
    <property type="evidence" value="ECO:0007669"/>
    <property type="project" value="InterPro"/>
</dbReference>
<dbReference type="RefSeq" id="WP_075760998.1">
    <property type="nucleotide sequence ID" value="NZ_CP074379.1"/>
</dbReference>
<feature type="domain" description="FtsK" evidence="5">
    <location>
        <begin position="1015"/>
        <end position="1201"/>
    </location>
</feature>
<dbReference type="InterPro" id="IPR027417">
    <property type="entry name" value="P-loop_NTPase"/>
</dbReference>
<proteinExistence type="predicted"/>
<dbReference type="InterPro" id="IPR002543">
    <property type="entry name" value="FtsK_dom"/>
</dbReference>
<evidence type="ECO:0000313" key="7">
    <source>
        <dbReference type="Proteomes" id="UP000307781"/>
    </source>
</evidence>
<evidence type="ECO:0000256" key="3">
    <source>
        <dbReference type="ARBA" id="ARBA00022840"/>
    </source>
</evidence>
<accession>A0A5R8LXT9</accession>
<dbReference type="InterPro" id="IPR023839">
    <property type="entry name" value="Firmicutes_EssC_C"/>
</dbReference>
<protein>
    <submittedName>
        <fullName evidence="6">Type VII secretion protein EssC</fullName>
    </submittedName>
</protein>
<evidence type="ECO:0000256" key="1">
    <source>
        <dbReference type="ARBA" id="ARBA00022737"/>
    </source>
</evidence>
<keyword evidence="2 4" id="KW-0547">Nucleotide-binding</keyword>
<dbReference type="PANTHER" id="PTHR22683:SF1">
    <property type="entry name" value="TYPE VII SECRETION SYSTEM PROTEIN ESSC"/>
    <property type="match status" value="1"/>
</dbReference>
<feature type="binding site" evidence="4">
    <location>
        <begin position="679"/>
        <end position="686"/>
    </location>
    <ligand>
        <name>ATP</name>
        <dbReference type="ChEBI" id="CHEBI:30616"/>
    </ligand>
</feature>
<dbReference type="Gene3D" id="3.40.50.300">
    <property type="entry name" value="P-loop containing nucleotide triphosphate hydrolases"/>
    <property type="match status" value="3"/>
</dbReference>
<feature type="domain" description="FtsK" evidence="5">
    <location>
        <begin position="658"/>
        <end position="864"/>
    </location>
</feature>
<evidence type="ECO:0000256" key="2">
    <source>
        <dbReference type="ARBA" id="ARBA00022741"/>
    </source>
</evidence>
<dbReference type="Pfam" id="PF01580">
    <property type="entry name" value="FtsK_SpoIIIE"/>
    <property type="match status" value="2"/>
</dbReference>
<feature type="binding site" evidence="4">
    <location>
        <begin position="1032"/>
        <end position="1039"/>
    </location>
    <ligand>
        <name>ATP</name>
        <dbReference type="ChEBI" id="CHEBI:30616"/>
    </ligand>
</feature>
<reference evidence="6 7" key="1">
    <citation type="submission" date="2019-05" db="EMBL/GenBank/DDBJ databases">
        <title>Genome-based reclassification of Lactobacillus casei as Lactobacillus casei subsp. casei. subsp.nov., description of Lactobacillus casei subsp. zeae subsp. nov., and emended description of Lactobacillus casei.</title>
        <authorList>
            <person name="Huang C.-H."/>
        </authorList>
    </citation>
    <scope>NUCLEOTIDE SEQUENCE [LARGE SCALE GENOMIC DNA]</scope>
    <source>
        <strain evidence="6 7">CRBIP24.58</strain>
    </source>
</reference>
<evidence type="ECO:0000256" key="4">
    <source>
        <dbReference type="PROSITE-ProRule" id="PRU00289"/>
    </source>
</evidence>
<dbReference type="NCBIfam" id="TIGR03928">
    <property type="entry name" value="T7_EssCb_Firm"/>
    <property type="match status" value="1"/>
</dbReference>
<name>A0A5R8LXT9_LACZE</name>
<evidence type="ECO:0000259" key="5">
    <source>
        <dbReference type="PROSITE" id="PS50901"/>
    </source>
</evidence>
<dbReference type="SUPFAM" id="SSF52540">
    <property type="entry name" value="P-loop containing nucleoside triphosphate hydrolases"/>
    <property type="match status" value="2"/>
</dbReference>
<keyword evidence="3 4" id="KW-0067">ATP-binding</keyword>
<evidence type="ECO:0000313" key="6">
    <source>
        <dbReference type="EMBL" id="TLF42192.1"/>
    </source>
</evidence>
<dbReference type="InterPro" id="IPR050206">
    <property type="entry name" value="FtsK/SpoIIIE/SftA"/>
</dbReference>
<sequence>MPTQLNKTMTQQYPAVPNFDDQIVPRDAVQYDVFSYGPTFEHVEITDPSRAVTLNQGQLQQHDGQWTLDGTDQTLKQLHKQGIIVISHDQLQLLTTTLPVNDCLIGDVPSAGIRYQTEATVYLVRRTDGDFDFYVTQKKAPVYLNDRRLTSEQGQLHRYDRLVVDGLLLVVEKQQFKLASFDQRDISLNAGVVREEAFQPIYPVDFPKFHRSPRIMLTPPTDKISLNQPESVGEETKNSLVRAILPPLTMVAASLATSVLSGGNPLMSVGMGGASLVTGGLTASAYFTNKKESRKKHQNRTADYEAYLINQTAKLAKLAEQQRHAATYHYPTTDSIAEMIATYNSRLYEKTTNNADFLNFSLGTGYVPASYKADFSANDSKQDDLIKRAQSLAADYQTLAHMPITTTLNGTTLGLVGRPTITNEVIQALYLQLAAFHSYRDVQFITLVPEKDYADVWAKWRWLPHNQIQSLNLRGIVHDTQSKDMVLNSFYQLINKRKQALKEAGHEGIQFAPHYVLTILDESWLNGHQLNEFLAEDMSPYGVSVIWVKEDEAMLPETVTSYAKYDNKDAAELVNEQGHYVAKKFAPLRLPQQHDLAQTIRRLANLHHVEAEKNAIPESVSFLELYKVKSVDQLNVESRWAKANTSKSLAVPLGLRGKDDIVYLNLHERAHGPHGLVAGTTGSGKSETIQSYMLSLAVNFAPEDVGFLPIDFKGGGMANLFKDLPHLLGSITNLDGAGSARALASIRAELQKRQRLFGQYGVNHINGYTKLYKKGKTITDPEEKQKYPDKPLPHLFLISDEFAELKANEPDFMAELVSTARIGRSLGVHLILATQKPSGVVDDQIWSNSRFKLALKVQDAADSNEILKTPDAASIVEPGRAYLQVGNNEIYELFQSAWSGATYGQRSEEANKVDERIWSINNLGQYELLTTDLSSNDDVKEQDTTEKRTELDAVVDYIAKTAKADHAVLPDKPWLPPLGTEIVAPAIDFKTKWARHQLDTQVAVGELDIPSRQEQKPFVLDFQKLSHTVIFGSAGFGKSTALQTLILNLAKMNSPEELNFNLFDFGTNGLLPLAKLPHVADTVTLDETDKLMKYLRRIVAELDRRKDLFKENGVTSLEQYREKTHKQLPLIVNVLDGFDPVREDAKQEPIELVINQVLREGASLGMYMIMTGLRTNTFKYSMLSNVPTKIALFMVDEGAAKEVVGRDALPQQEIVGRGQIKLDQVTALQFYLPAAGQTDIERLNALDQEVETLAKAWQGSVPAPVPMVPKTLTKEAFFANPAVDKQLAKAILPLGLDKETTDVLGYDLNKHPFFTIVDDLGSQTASITDTLLTDFGKLDENYQKYLIDVNNTLEDQHDQFDVIVDGDESATIMDEFNEELAARKEAPKDKRFLIYIPEFVEFFKNKVPSEDKVRDLLREGYKYGIHIILQTDKGKIDAAFDAATKYVKNNMVAGMVGARITDQQYIKAKADYKEPIMADDEDNFFIGRAYQRIKLIGGEDDG</sequence>
<organism evidence="6 7">
    <name type="scientific">Lacticaseibacillus zeae</name>
    <name type="common">Lactobacillus zeae</name>
    <dbReference type="NCBI Taxonomy" id="57037"/>
    <lineage>
        <taxon>Bacteria</taxon>
        <taxon>Bacillati</taxon>
        <taxon>Bacillota</taxon>
        <taxon>Bacilli</taxon>
        <taxon>Lactobacillales</taxon>
        <taxon>Lactobacillaceae</taxon>
        <taxon>Lacticaseibacillus</taxon>
    </lineage>
</organism>
<dbReference type="GO" id="GO:0005524">
    <property type="term" value="F:ATP binding"/>
    <property type="evidence" value="ECO:0007669"/>
    <property type="project" value="UniProtKB-UniRule"/>
</dbReference>
<dbReference type="CDD" id="cd01127">
    <property type="entry name" value="TrwB_TraG_TraD_VirD4"/>
    <property type="match status" value="1"/>
</dbReference>
<dbReference type="EMBL" id="VBWN01000004">
    <property type="protein sequence ID" value="TLF42192.1"/>
    <property type="molecule type" value="Genomic_DNA"/>
</dbReference>
<dbReference type="PANTHER" id="PTHR22683">
    <property type="entry name" value="SPORULATION PROTEIN RELATED"/>
    <property type="match status" value="1"/>
</dbReference>
<gene>
    <name evidence="6" type="primary">essC</name>
    <name evidence="6" type="ORF">FEI14_07855</name>
</gene>
<dbReference type="PROSITE" id="PS50901">
    <property type="entry name" value="FTSK"/>
    <property type="match status" value="2"/>
</dbReference>
<comment type="caution">
    <text evidence="6">The sequence shown here is derived from an EMBL/GenBank/DDBJ whole genome shotgun (WGS) entry which is preliminary data.</text>
</comment>